<dbReference type="PANTHER" id="PTHR35564:SF4">
    <property type="entry name" value="CYTOPLASMIC PROTEIN"/>
    <property type="match status" value="1"/>
</dbReference>
<dbReference type="NCBIfam" id="TIGR03347">
    <property type="entry name" value="VI_chp_1"/>
    <property type="match status" value="1"/>
</dbReference>
<dbReference type="RefSeq" id="WP_184041337.1">
    <property type="nucleotide sequence ID" value="NZ_JACHHY010000021.1"/>
</dbReference>
<gene>
    <name evidence="1" type="ORF">HNQ59_003226</name>
</gene>
<sequence length="348" mass="40252">MQRRYYTPVIDRLTGEPERFEFYQSVRLLTGMLARRHQMPANRIVGDWVRFHGSLKLTFPPSEVERLDDLAAGEEATRKTSARYVMTPTFFGLTGPTGVLPRFYTEMLVERELLYRDRAAKAFLDVFANRLTTLFYRAWQKYRLPIRHEIEPRRGYLPELLRLAGVHFDSNAPDRQNLCDELSDEVFAEYAGVLRHQPVSAVNISRVLGDFFEVCVKAEQFVGRWFELDDSQVTKLGGECATLGVSAFCGGRVWQRDQRVKLMIGPLKLDDFRRFLPNGHNMRAMAKLLKYWCGYTCEWEVELILRKEDVQPVQIVSSGLGAMLGRDSFLVSKPAEQDLTEARYELVF</sequence>
<dbReference type="Proteomes" id="UP000575898">
    <property type="component" value="Unassembled WGS sequence"/>
</dbReference>
<evidence type="ECO:0000313" key="1">
    <source>
        <dbReference type="EMBL" id="MBB5019918.1"/>
    </source>
</evidence>
<evidence type="ECO:0000313" key="2">
    <source>
        <dbReference type="Proteomes" id="UP000575898"/>
    </source>
</evidence>
<comment type="caution">
    <text evidence="1">The sequence shown here is derived from an EMBL/GenBank/DDBJ whole genome shotgun (WGS) entry which is preliminary data.</text>
</comment>
<keyword evidence="2" id="KW-1185">Reference proteome</keyword>
<dbReference type="InterPro" id="IPR010732">
    <property type="entry name" value="T6SS_TssG-like"/>
</dbReference>
<protein>
    <submittedName>
        <fullName evidence="1">Type VI secretion system protein ImpH</fullName>
    </submittedName>
</protein>
<dbReference type="Pfam" id="PF06996">
    <property type="entry name" value="T6SS_TssG"/>
    <property type="match status" value="1"/>
</dbReference>
<dbReference type="EMBL" id="JACHHY010000021">
    <property type="protein sequence ID" value="MBB5019918.1"/>
    <property type="molecule type" value="Genomic_DNA"/>
</dbReference>
<dbReference type="PANTHER" id="PTHR35564">
    <property type="match status" value="1"/>
</dbReference>
<organism evidence="1 2">
    <name type="scientific">Chitinivorax tropicus</name>
    <dbReference type="NCBI Taxonomy" id="714531"/>
    <lineage>
        <taxon>Bacteria</taxon>
        <taxon>Pseudomonadati</taxon>
        <taxon>Pseudomonadota</taxon>
        <taxon>Betaproteobacteria</taxon>
        <taxon>Chitinivorax</taxon>
    </lineage>
</organism>
<accession>A0A840MMQ1</accession>
<dbReference type="AlphaFoldDB" id="A0A840MMQ1"/>
<name>A0A840MMQ1_9PROT</name>
<reference evidence="1 2" key="1">
    <citation type="submission" date="2020-08" db="EMBL/GenBank/DDBJ databases">
        <title>Genomic Encyclopedia of Type Strains, Phase IV (KMG-IV): sequencing the most valuable type-strain genomes for metagenomic binning, comparative biology and taxonomic classification.</title>
        <authorList>
            <person name="Goeker M."/>
        </authorList>
    </citation>
    <scope>NUCLEOTIDE SEQUENCE [LARGE SCALE GENOMIC DNA]</scope>
    <source>
        <strain evidence="1 2">DSM 27165</strain>
    </source>
</reference>
<proteinExistence type="predicted"/>